<dbReference type="Proteomes" id="UP000885738">
    <property type="component" value="Unassembled WGS sequence"/>
</dbReference>
<evidence type="ECO:0000313" key="3">
    <source>
        <dbReference type="Proteomes" id="UP000070560"/>
    </source>
</evidence>
<protein>
    <submittedName>
        <fullName evidence="2">Antitoxin, RHH family protein</fullName>
    </submittedName>
</protein>
<dbReference type="EMBL" id="CP013015">
    <property type="protein sequence ID" value="AMM40569.1"/>
    <property type="molecule type" value="Genomic_DNA"/>
</dbReference>
<dbReference type="KEGG" id="daw:HS1_000764"/>
<evidence type="ECO:0000313" key="2">
    <source>
        <dbReference type="EMBL" id="HEC67287.1"/>
    </source>
</evidence>
<dbReference type="Proteomes" id="UP000070560">
    <property type="component" value="Chromosome"/>
</dbReference>
<dbReference type="AlphaFoldDB" id="A0A7C1ZML9"/>
<dbReference type="EMBL" id="DRIH01000011">
    <property type="protein sequence ID" value="HEC67287.1"/>
    <property type="molecule type" value="Genomic_DNA"/>
</dbReference>
<gene>
    <name evidence="2" type="ORF">ENI35_00495</name>
    <name evidence="1" type="ORF">HS1_000764</name>
</gene>
<organism evidence="2">
    <name type="scientific">Desulfofervidus auxilii</name>
    <dbReference type="NCBI Taxonomy" id="1621989"/>
    <lineage>
        <taxon>Bacteria</taxon>
        <taxon>Pseudomonadati</taxon>
        <taxon>Thermodesulfobacteriota</taxon>
        <taxon>Candidatus Desulfofervidia</taxon>
        <taxon>Candidatus Desulfofervidales</taxon>
        <taxon>Candidatus Desulfofervidaceae</taxon>
        <taxon>Candidatus Desulfofervidus</taxon>
    </lineage>
</organism>
<dbReference type="OrthoDB" id="5425738at2"/>
<dbReference type="RefSeq" id="WP_066061161.1">
    <property type="nucleotide sequence ID" value="NZ_CP013015.1"/>
</dbReference>
<proteinExistence type="predicted"/>
<reference evidence="1 3" key="1">
    <citation type="submission" date="2015-10" db="EMBL/GenBank/DDBJ databases">
        <title>Candidatus Desulfofervidus auxilii, a hydrogenotrophic sulfate-reducing bacterium involved in the thermophilic anaerobic oxidation of methane.</title>
        <authorList>
            <person name="Krukenberg V."/>
            <person name="Richter M."/>
            <person name="Wegener G."/>
        </authorList>
    </citation>
    <scope>NUCLEOTIDE SEQUENCE [LARGE SCALE GENOMIC DNA]</scope>
    <source>
        <strain evidence="1 3">HS1</strain>
    </source>
</reference>
<evidence type="ECO:0000313" key="1">
    <source>
        <dbReference type="EMBL" id="AMM40569.1"/>
    </source>
</evidence>
<sequence>MPTKNPRLNVVLEHEVYQTLSKIAKKKGISLSLLARDLIKESLEIYEDIYWNEVAEKRDETFSYEKALSHKDIWK</sequence>
<reference evidence="2" key="2">
    <citation type="journal article" date="2020" name="mSystems">
        <title>Genome- and Community-Level Interaction Insights into Carbon Utilization and Element Cycling Functions of Hydrothermarchaeota in Hydrothermal Sediment.</title>
        <authorList>
            <person name="Zhou Z."/>
            <person name="Liu Y."/>
            <person name="Xu W."/>
            <person name="Pan J."/>
            <person name="Luo Z.H."/>
            <person name="Li M."/>
        </authorList>
    </citation>
    <scope>NUCLEOTIDE SEQUENCE [LARGE SCALE GENOMIC DNA]</scope>
    <source>
        <strain evidence="2">HyVt-389</strain>
    </source>
</reference>
<accession>A0A7C1ZML9</accession>
<name>A0A7C1ZML9_DESA2</name>
<keyword evidence="3" id="KW-1185">Reference proteome</keyword>